<evidence type="ECO:0000313" key="2">
    <source>
        <dbReference type="EMBL" id="NSE16622.1"/>
    </source>
</evidence>
<feature type="compositionally biased region" description="Basic and acidic residues" evidence="1">
    <location>
        <begin position="95"/>
        <end position="104"/>
    </location>
</feature>
<keyword evidence="3" id="KW-1185">Reference proteome</keyword>
<feature type="compositionally biased region" description="Basic and acidic residues" evidence="1">
    <location>
        <begin position="116"/>
        <end position="154"/>
    </location>
</feature>
<reference evidence="2 3" key="1">
    <citation type="journal article" date="2020" name="Cell Host Microbe">
        <title>Functional and Genomic Variation between Human-Derived Isolates of Lachnospiraceae Reveals Inter- and Intra-Species Diversity.</title>
        <authorList>
            <person name="Sorbara M.T."/>
            <person name="Littmann E.R."/>
            <person name="Fontana E."/>
            <person name="Moody T.U."/>
            <person name="Kohout C.E."/>
            <person name="Gjonbalaj M."/>
            <person name="Eaton V."/>
            <person name="Seok R."/>
            <person name="Leiner I.M."/>
            <person name="Pamer E.G."/>
        </authorList>
    </citation>
    <scope>NUCLEOTIDE SEQUENCE [LARGE SCALE GENOMIC DNA]</scope>
    <source>
        <strain evidence="2 3">MSK.14.54</strain>
    </source>
</reference>
<dbReference type="Proteomes" id="UP000768180">
    <property type="component" value="Unassembled WGS sequence"/>
</dbReference>
<feature type="region of interest" description="Disordered" evidence="1">
    <location>
        <begin position="1"/>
        <end position="170"/>
    </location>
</feature>
<proteinExistence type="predicted"/>
<dbReference type="EMBL" id="JAAITQ010000015">
    <property type="protein sequence ID" value="NSE16622.1"/>
    <property type="molecule type" value="Genomic_DNA"/>
</dbReference>
<dbReference type="RefSeq" id="WP_173829899.1">
    <property type="nucleotide sequence ID" value="NZ_JAAITQ010000015.1"/>
</dbReference>
<feature type="compositionally biased region" description="Basic and acidic residues" evidence="1">
    <location>
        <begin position="40"/>
        <end position="88"/>
    </location>
</feature>
<name>A0ABX2GEB2_9FIRM</name>
<accession>A0ABX2GEB2</accession>
<comment type="caution">
    <text evidence="2">The sequence shown here is derived from an EMBL/GenBank/DDBJ whole genome shotgun (WGS) entry which is preliminary data.</text>
</comment>
<protein>
    <submittedName>
        <fullName evidence="2">Uncharacterized protein</fullName>
    </submittedName>
</protein>
<gene>
    <name evidence="2" type="ORF">G5B05_09415</name>
</gene>
<evidence type="ECO:0000313" key="3">
    <source>
        <dbReference type="Proteomes" id="UP000768180"/>
    </source>
</evidence>
<evidence type="ECO:0000256" key="1">
    <source>
        <dbReference type="SAM" id="MobiDB-lite"/>
    </source>
</evidence>
<feature type="compositionally biased region" description="Basic and acidic residues" evidence="1">
    <location>
        <begin position="16"/>
        <end position="29"/>
    </location>
</feature>
<sequence>MTFGGFKETSESMENNEAKTENTEKKRNQILEIPDEYKDDFDKKIETSENKEQQTDTEKKDTPEGGEKTGWFEKIKGFFSKEKENNIEKEDEPEKSEKPDKHSSFIDSLKVDMSPEEVKEYNAEHGYTDEVTERPKGGVEREKTLENEDSRWEAYDTPEENTEDTTNDSL</sequence>
<feature type="compositionally biased region" description="Acidic residues" evidence="1">
    <location>
        <begin position="156"/>
        <end position="170"/>
    </location>
</feature>
<organism evidence="2 3">
    <name type="scientific">Fusicatenibacter saccharivorans</name>
    <dbReference type="NCBI Taxonomy" id="1150298"/>
    <lineage>
        <taxon>Bacteria</taxon>
        <taxon>Bacillati</taxon>
        <taxon>Bacillota</taxon>
        <taxon>Clostridia</taxon>
        <taxon>Lachnospirales</taxon>
        <taxon>Lachnospiraceae</taxon>
        <taxon>Fusicatenibacter</taxon>
    </lineage>
</organism>